<dbReference type="CDD" id="cd17323">
    <property type="entry name" value="MFS_Tpo1_MDR_like"/>
    <property type="match status" value="1"/>
</dbReference>
<dbReference type="Pfam" id="PF07690">
    <property type="entry name" value="MFS_1"/>
    <property type="match status" value="1"/>
</dbReference>
<evidence type="ECO:0000256" key="5">
    <source>
        <dbReference type="SAM" id="MobiDB-lite"/>
    </source>
</evidence>
<dbReference type="PANTHER" id="PTHR23502:SF5">
    <property type="entry name" value="QUINIDINE RESISTANCE PROTEIN 3"/>
    <property type="match status" value="1"/>
</dbReference>
<dbReference type="GeneID" id="2907765"/>
<feature type="transmembrane region" description="Helical" evidence="6">
    <location>
        <begin position="638"/>
        <end position="662"/>
    </location>
</feature>
<dbReference type="GO" id="GO:0010509">
    <property type="term" value="P:intracellular polyamine homeostasis"/>
    <property type="evidence" value="ECO:0007669"/>
    <property type="project" value="TreeGrafter"/>
</dbReference>
<feature type="transmembrane region" description="Helical" evidence="6">
    <location>
        <begin position="469"/>
        <end position="494"/>
    </location>
</feature>
<dbReference type="InterPro" id="IPR036259">
    <property type="entry name" value="MFS_trans_sf"/>
</dbReference>
<dbReference type="SUPFAM" id="SSF103473">
    <property type="entry name" value="MFS general substrate transporter"/>
    <property type="match status" value="1"/>
</dbReference>
<feature type="transmembrane region" description="Helical" evidence="6">
    <location>
        <begin position="615"/>
        <end position="632"/>
    </location>
</feature>
<feature type="transmembrane region" description="Helical" evidence="6">
    <location>
        <begin position="123"/>
        <end position="147"/>
    </location>
</feature>
<reference evidence="8 10" key="1">
    <citation type="journal article" date="2016" name="PLoS ONE">
        <title>Sequence Assembly of Yarrowia lipolytica Strain W29/CLIB89 Shows Transposable Element Diversity.</title>
        <authorList>
            <person name="Magnan C."/>
            <person name="Yu J."/>
            <person name="Chang I."/>
            <person name="Jahn E."/>
            <person name="Kanomata Y."/>
            <person name="Wu J."/>
            <person name="Zeller M."/>
            <person name="Oakes M."/>
            <person name="Baldi P."/>
            <person name="Sandmeyer S."/>
        </authorList>
    </citation>
    <scope>NUCLEOTIDE SEQUENCE [LARGE SCALE GENOMIC DNA]</scope>
    <source>
        <strain evidence="8">CLIB89</strain>
        <strain evidence="10">CLIB89(W29)</strain>
    </source>
</reference>
<keyword evidence="4 6" id="KW-0472">Membrane</keyword>
<dbReference type="EMBL" id="CP017558">
    <property type="protein sequence ID" value="AOW06564.1"/>
    <property type="molecule type" value="Genomic_DNA"/>
</dbReference>
<feature type="transmembrane region" description="Helical" evidence="6">
    <location>
        <begin position="191"/>
        <end position="210"/>
    </location>
</feature>
<feature type="transmembrane region" description="Helical" evidence="6">
    <location>
        <begin position="216"/>
        <end position="238"/>
    </location>
</feature>
<evidence type="ECO:0000256" key="1">
    <source>
        <dbReference type="ARBA" id="ARBA00004141"/>
    </source>
</evidence>
<evidence type="ECO:0000256" key="4">
    <source>
        <dbReference type="ARBA" id="ARBA00023136"/>
    </source>
</evidence>
<feature type="region of interest" description="Disordered" evidence="5">
    <location>
        <begin position="1"/>
        <end position="66"/>
    </location>
</feature>
<feature type="compositionally biased region" description="Polar residues" evidence="5">
    <location>
        <begin position="40"/>
        <end position="61"/>
    </location>
</feature>
<dbReference type="Gene3D" id="1.20.1720.10">
    <property type="entry name" value="Multidrug resistance protein D"/>
    <property type="match status" value="1"/>
</dbReference>
<dbReference type="Gene3D" id="1.20.1250.20">
    <property type="entry name" value="MFS general substrate transporter like domains"/>
    <property type="match status" value="1"/>
</dbReference>
<gene>
    <name evidence="9" type="ORF">B0I71DRAFT_126191</name>
    <name evidence="8" type="ORF">YALI1_F04185g</name>
</gene>
<dbReference type="EMBL" id="KZ857324">
    <property type="protein sequence ID" value="RDW29217.1"/>
    <property type="molecule type" value="Genomic_DNA"/>
</dbReference>
<organism evidence="8 10">
    <name type="scientific">Yarrowia lipolytica</name>
    <name type="common">Candida lipolytica</name>
    <dbReference type="NCBI Taxonomy" id="4952"/>
    <lineage>
        <taxon>Eukaryota</taxon>
        <taxon>Fungi</taxon>
        <taxon>Dikarya</taxon>
        <taxon>Ascomycota</taxon>
        <taxon>Saccharomycotina</taxon>
        <taxon>Dipodascomycetes</taxon>
        <taxon>Dipodascales</taxon>
        <taxon>Dipodascales incertae sedis</taxon>
        <taxon>Yarrowia</taxon>
    </lineage>
</organism>
<dbReference type="PANTHER" id="PTHR23502">
    <property type="entry name" value="MAJOR FACILITATOR SUPERFAMILY"/>
    <property type="match status" value="1"/>
</dbReference>
<evidence type="ECO:0000259" key="7">
    <source>
        <dbReference type="PROSITE" id="PS50850"/>
    </source>
</evidence>
<dbReference type="InterPro" id="IPR020846">
    <property type="entry name" value="MFS_dom"/>
</dbReference>
<evidence type="ECO:0000313" key="11">
    <source>
        <dbReference type="Proteomes" id="UP000256601"/>
    </source>
</evidence>
<feature type="compositionally biased region" description="Polar residues" evidence="5">
    <location>
        <begin position="13"/>
        <end position="24"/>
    </location>
</feature>
<dbReference type="VEuPathDB" id="FungiDB:YALI0_F02959g"/>
<dbReference type="eggNOG" id="KOG0255">
    <property type="taxonomic scope" value="Eukaryota"/>
</dbReference>
<dbReference type="GO" id="GO:0015203">
    <property type="term" value="F:polyamine transmembrane transporter activity"/>
    <property type="evidence" value="ECO:0007669"/>
    <property type="project" value="TreeGrafter"/>
</dbReference>
<sequence>MKEDRQPDLQPVHTHTSIASNESHPSLMPYHADSDHSQHHPSPTKLQHSESYSSRETNSPSPEAGSVVADGIASEKEETSSIKDPKAWRKFIVPKNERRGLLASVCVVPEVTDPRDYPSNIKWFLTGVVSLAAMAAPLGTSIMLPGIDDVAEGLNTTKNLVNISFGIYLLSLGVFPIYWSSLSEHFGRRSIYLISFALFTAFSIGCALSTSIGMLIGFRVLSGGAAGSVQSVGAGTISELFEARVRGKGLGIYYVGILVSPLVAPVIGGALVESLGWRAPQYLLLILGGVLTVAMLFCIPETLRISAEDREMWIRPKSKTKGQKINWWRKKKDLESEIEASGEAEDQEPELKNHHMLSTVIGDDPEPVLVEDDEDHHLHPIISHISQMSFGADVSETQSRSRRGSVASSRRKAVGGLELSRVASTESEKYRRMEMPKRINLDELSLGQKMYMFGVAPLKTLLFLRYPPVALAIVYASYVFFSLYILNMAIQIVYSEAPYNFKTIIVGLLYLPNSVGYIAASVGGGMWSDYIVKRAKDKNGGVMIPEERIAENILLAAILFPVSLLIFGWCAQYKTFWLCPLIGTFIFGFASMMIFGTNTTYLVDALPGKGSSGVALNNFVRMILAAVATFVADPMIRGLTVGWCFTLWALLSIVVAFSLVAIKIWGAHWRQTFDLSKIY</sequence>
<dbReference type="PROSITE" id="PS50850">
    <property type="entry name" value="MFS"/>
    <property type="match status" value="1"/>
</dbReference>
<dbReference type="KEGG" id="yli:2907765"/>
<evidence type="ECO:0000313" key="9">
    <source>
        <dbReference type="EMBL" id="RDW29217.1"/>
    </source>
</evidence>
<evidence type="ECO:0000256" key="6">
    <source>
        <dbReference type="SAM" id="Phobius"/>
    </source>
</evidence>
<feature type="transmembrane region" description="Helical" evidence="6">
    <location>
        <begin position="282"/>
        <end position="303"/>
    </location>
</feature>
<feature type="transmembrane region" description="Helical" evidence="6">
    <location>
        <begin position="159"/>
        <end position="179"/>
    </location>
</feature>
<dbReference type="VEuPathDB" id="FungiDB:YALI1_F04185g"/>
<dbReference type="Proteomes" id="UP000256601">
    <property type="component" value="Unassembled WGS sequence"/>
</dbReference>
<evidence type="ECO:0000256" key="2">
    <source>
        <dbReference type="ARBA" id="ARBA00022692"/>
    </source>
</evidence>
<dbReference type="GO" id="GO:0005886">
    <property type="term" value="C:plasma membrane"/>
    <property type="evidence" value="ECO:0007669"/>
    <property type="project" value="TreeGrafter"/>
</dbReference>
<dbReference type="OMA" id="IFSMATT"/>
<accession>A0A1D8NLQ2</accession>
<comment type="subcellular location">
    <subcellularLocation>
        <location evidence="1">Membrane</location>
        <topology evidence="1">Multi-pass membrane protein</topology>
    </subcellularLocation>
</comment>
<name>A0A1D8NLQ2_YARLL</name>
<feature type="transmembrane region" description="Helical" evidence="6">
    <location>
        <begin position="514"/>
        <end position="532"/>
    </location>
</feature>
<proteinExistence type="predicted"/>
<dbReference type="InterPro" id="IPR011701">
    <property type="entry name" value="MFS"/>
</dbReference>
<dbReference type="Proteomes" id="UP000182444">
    <property type="component" value="Chromosome 1F"/>
</dbReference>
<keyword evidence="3 6" id="KW-1133">Transmembrane helix</keyword>
<feature type="transmembrane region" description="Helical" evidence="6">
    <location>
        <begin position="250"/>
        <end position="270"/>
    </location>
</feature>
<protein>
    <submittedName>
        <fullName evidence="9">Major facilitator superfamily domain-containing protein</fullName>
    </submittedName>
</protein>
<reference evidence="9 11" key="2">
    <citation type="submission" date="2018-07" db="EMBL/GenBank/DDBJ databases">
        <title>Draft Genome Assemblies for Five Robust Yarrowia lipolytica Strains Exhibiting High Lipid Production and Pentose Sugar Utilization and Sugar Alcohol Secretion from Undetoxified Lignocellulosic Biomass Hydrolysates.</title>
        <authorList>
            <consortium name="DOE Joint Genome Institute"/>
            <person name="Walker C."/>
            <person name="Ryu S."/>
            <person name="Na H."/>
            <person name="Zane M."/>
            <person name="LaButti K."/>
            <person name="Lipzen A."/>
            <person name="Haridas S."/>
            <person name="Barry K."/>
            <person name="Grigoriev I.V."/>
            <person name="Quarterman J."/>
            <person name="Slininger P."/>
            <person name="Dien B."/>
            <person name="Trinh C.T."/>
        </authorList>
    </citation>
    <scope>NUCLEOTIDE SEQUENCE [LARGE SCALE GENOMIC DNA]</scope>
    <source>
        <strain evidence="9 11">YB392</strain>
    </source>
</reference>
<evidence type="ECO:0000313" key="8">
    <source>
        <dbReference type="EMBL" id="AOW06564.1"/>
    </source>
</evidence>
<feature type="transmembrane region" description="Helical" evidence="6">
    <location>
        <begin position="575"/>
        <end position="595"/>
    </location>
</feature>
<evidence type="ECO:0000256" key="3">
    <source>
        <dbReference type="ARBA" id="ARBA00022989"/>
    </source>
</evidence>
<evidence type="ECO:0000313" key="10">
    <source>
        <dbReference type="Proteomes" id="UP000182444"/>
    </source>
</evidence>
<feature type="domain" description="Major facilitator superfamily (MFS) profile" evidence="7">
    <location>
        <begin position="125"/>
        <end position="664"/>
    </location>
</feature>
<keyword evidence="2 6" id="KW-0812">Transmembrane</keyword>
<feature type="transmembrane region" description="Helical" evidence="6">
    <location>
        <begin position="553"/>
        <end position="569"/>
    </location>
</feature>
<dbReference type="AlphaFoldDB" id="A0A1D8NLQ2"/>